<protein>
    <recommendedName>
        <fullName evidence="3">Gliding motility-associated C-terminal domain-containing protein</fullName>
    </recommendedName>
</protein>
<sequence>MVYRQKGNEKPMMWGTLSGNQNFLEDKNVAVGNTYTYLIKPMLINNRVAKTEKITIEF</sequence>
<name>A0AAU0F4G6_9FLAO</name>
<evidence type="ECO:0008006" key="3">
    <source>
        <dbReference type="Google" id="ProtNLM"/>
    </source>
</evidence>
<organism evidence="1 2">
    <name type="scientific">Bergeyella porcorum</name>
    <dbReference type="NCBI Taxonomy" id="1735111"/>
    <lineage>
        <taxon>Bacteria</taxon>
        <taxon>Pseudomonadati</taxon>
        <taxon>Bacteroidota</taxon>
        <taxon>Flavobacteriia</taxon>
        <taxon>Flavobacteriales</taxon>
        <taxon>Weeksellaceae</taxon>
        <taxon>Bergeyella</taxon>
    </lineage>
</organism>
<geneLocation type="plasmid" evidence="1 2">
    <name>pQD2021</name>
</geneLocation>
<dbReference type="EMBL" id="CP136427">
    <property type="protein sequence ID" value="WOC53134.1"/>
    <property type="molecule type" value="Genomic_DNA"/>
</dbReference>
<keyword evidence="1" id="KW-0614">Plasmid</keyword>
<accession>A0AAU0F4G6</accession>
<dbReference type="KEGG" id="bpor:BPO_p0051"/>
<keyword evidence="2" id="KW-1185">Reference proteome</keyword>
<reference evidence="1" key="1">
    <citation type="submission" date="2023-10" db="EMBL/GenBank/DDBJ databases">
        <title>Characterization and whole genome sequencing of a novel strain of Bergeyella porcorum QD2021 isolated from pig.</title>
        <authorList>
            <person name="Liu G."/>
            <person name="Chen C."/>
            <person name="Han X."/>
        </authorList>
    </citation>
    <scope>NUCLEOTIDE SEQUENCE</scope>
    <source>
        <strain evidence="1">QD2021</strain>
        <plasmid evidence="1">pQD2021</plasmid>
    </source>
</reference>
<evidence type="ECO:0000313" key="1">
    <source>
        <dbReference type="EMBL" id="WOC53134.1"/>
    </source>
</evidence>
<dbReference type="AlphaFoldDB" id="A0AAU0F4G6"/>
<proteinExistence type="predicted"/>
<gene>
    <name evidence="1" type="ORF">BPO_p0051</name>
</gene>
<dbReference type="Proteomes" id="UP001432059">
    <property type="component" value="Plasmid pQD2021"/>
</dbReference>
<evidence type="ECO:0000313" key="2">
    <source>
        <dbReference type="Proteomes" id="UP001432059"/>
    </source>
</evidence>